<evidence type="ECO:0000256" key="6">
    <source>
        <dbReference type="ARBA" id="ARBA00022603"/>
    </source>
</evidence>
<evidence type="ECO:0000256" key="8">
    <source>
        <dbReference type="ARBA" id="ARBA00022691"/>
    </source>
</evidence>
<dbReference type="GO" id="GO:0030488">
    <property type="term" value="P:tRNA methylation"/>
    <property type="evidence" value="ECO:0007669"/>
    <property type="project" value="UniProtKB-UniRule"/>
</dbReference>
<dbReference type="GO" id="GO:0070475">
    <property type="term" value="P:rRNA base methylation"/>
    <property type="evidence" value="ECO:0007669"/>
    <property type="project" value="UniProtKB-UniRule"/>
</dbReference>
<evidence type="ECO:0000313" key="16">
    <source>
        <dbReference type="EMBL" id="EIJ33462.1"/>
    </source>
</evidence>
<reference evidence="17" key="1">
    <citation type="journal article" date="2011" name="Stand. Genomic Sci.">
        <title>Genome sequence of the filamentous, gliding Thiothrix nivea neotype strain (JP2(T)).</title>
        <authorList>
            <person name="Lapidus A."/>
            <person name="Nolan M."/>
            <person name="Lucas S."/>
            <person name="Glavina Del Rio T."/>
            <person name="Tice H."/>
            <person name="Cheng J.F."/>
            <person name="Tapia R."/>
            <person name="Han C."/>
            <person name="Goodwin L."/>
            <person name="Pitluck S."/>
            <person name="Liolios K."/>
            <person name="Pagani I."/>
            <person name="Ivanova N."/>
            <person name="Huntemann M."/>
            <person name="Mavromatis K."/>
            <person name="Mikhailova N."/>
            <person name="Pati A."/>
            <person name="Chen A."/>
            <person name="Palaniappan K."/>
            <person name="Land M."/>
            <person name="Brambilla E.M."/>
            <person name="Rohde M."/>
            <person name="Abt B."/>
            <person name="Verbarg S."/>
            <person name="Goker M."/>
            <person name="Bristow J."/>
            <person name="Eisen J.A."/>
            <person name="Markowitz V."/>
            <person name="Hugenholtz P."/>
            <person name="Kyrpides N.C."/>
            <person name="Klenk H.P."/>
            <person name="Woyke T."/>
        </authorList>
    </citation>
    <scope>NUCLEOTIDE SEQUENCE [LARGE SCALE GENOMIC DNA]</scope>
    <source>
        <strain evidence="17">ATCC 35100 / DSM 5205 / JP2</strain>
    </source>
</reference>
<keyword evidence="13 14" id="KW-1015">Disulfide bond</keyword>
<keyword evidence="8 14" id="KW-0949">S-adenosyl-L-methionine</keyword>
<dbReference type="PANTHER" id="PTHR30544">
    <property type="entry name" value="23S RRNA METHYLTRANSFERASE"/>
    <property type="match status" value="1"/>
</dbReference>
<dbReference type="Pfam" id="PF21016">
    <property type="entry name" value="RlmN_N"/>
    <property type="match status" value="1"/>
</dbReference>
<dbReference type="InterPro" id="IPR040072">
    <property type="entry name" value="Methyltransferase_A"/>
</dbReference>
<dbReference type="SUPFAM" id="SSF102114">
    <property type="entry name" value="Radical SAM enzymes"/>
    <property type="match status" value="1"/>
</dbReference>
<dbReference type="PROSITE" id="PS51918">
    <property type="entry name" value="RADICAL_SAM"/>
    <property type="match status" value="1"/>
</dbReference>
<dbReference type="CDD" id="cd01335">
    <property type="entry name" value="Radical_SAM"/>
    <property type="match status" value="1"/>
</dbReference>
<dbReference type="EMBL" id="JH651384">
    <property type="protein sequence ID" value="EIJ33462.1"/>
    <property type="molecule type" value="Genomic_DNA"/>
</dbReference>
<feature type="active site" description="S-methylcysteine intermediate" evidence="14">
    <location>
        <position position="386"/>
    </location>
</feature>
<feature type="active site" description="Proton acceptor" evidence="14">
    <location>
        <position position="137"/>
    </location>
</feature>
<evidence type="ECO:0000256" key="1">
    <source>
        <dbReference type="ARBA" id="ARBA00004496"/>
    </source>
</evidence>
<dbReference type="SFLD" id="SFLDS00029">
    <property type="entry name" value="Radical_SAM"/>
    <property type="match status" value="1"/>
</dbReference>
<comment type="caution">
    <text evidence="14">Lacks conserved residue(s) required for the propagation of feature annotation.</text>
</comment>
<dbReference type="SFLD" id="SFLDF00275">
    <property type="entry name" value="adenosine_C2_methyltransferase"/>
    <property type="match status" value="1"/>
</dbReference>
<evidence type="ECO:0000256" key="14">
    <source>
        <dbReference type="HAMAP-Rule" id="MF_01849"/>
    </source>
</evidence>
<evidence type="ECO:0000259" key="15">
    <source>
        <dbReference type="PROSITE" id="PS51918"/>
    </source>
</evidence>
<keyword evidence="12 14" id="KW-0411">Iron-sulfur</keyword>
<dbReference type="Gene3D" id="3.20.20.70">
    <property type="entry name" value="Aldolase class I"/>
    <property type="match status" value="1"/>
</dbReference>
<dbReference type="GO" id="GO:0070040">
    <property type="term" value="F:rRNA (adenine(2503)-C2-)-methyltransferase activity"/>
    <property type="evidence" value="ECO:0007669"/>
    <property type="project" value="UniProtKB-UniRule"/>
</dbReference>
<dbReference type="Pfam" id="PF04055">
    <property type="entry name" value="Radical_SAM"/>
    <property type="match status" value="1"/>
</dbReference>
<dbReference type="FunFam" id="1.10.150.530:FF:000003">
    <property type="entry name" value="Dual-specificity RNA methyltransferase RlmN"/>
    <property type="match status" value="1"/>
</dbReference>
<feature type="binding site" evidence="14">
    <location>
        <position position="157"/>
    </location>
    <ligand>
        <name>[4Fe-4S] cluster</name>
        <dbReference type="ChEBI" id="CHEBI:49883"/>
        <note>4Fe-4S-S-AdoMet</note>
    </ligand>
</feature>
<dbReference type="EC" id="2.1.1.192" evidence="14"/>
<dbReference type="AlphaFoldDB" id="A0A656HBF1"/>
<dbReference type="GO" id="GO:0019843">
    <property type="term" value="F:rRNA binding"/>
    <property type="evidence" value="ECO:0007669"/>
    <property type="project" value="UniProtKB-UniRule"/>
</dbReference>
<dbReference type="SFLD" id="SFLDG01062">
    <property type="entry name" value="methyltransferase_(Class_A)"/>
    <property type="match status" value="1"/>
</dbReference>
<evidence type="ECO:0000256" key="10">
    <source>
        <dbReference type="ARBA" id="ARBA00022723"/>
    </source>
</evidence>
<comment type="miscellaneous">
    <text evidence="14">Reaction proceeds by a ping-pong mechanism involving intermediate methylation of a conserved cysteine residue.</text>
</comment>
<feature type="binding site" evidence="14">
    <location>
        <position position="242"/>
    </location>
    <ligand>
        <name>S-adenosyl-L-methionine</name>
        <dbReference type="ChEBI" id="CHEBI:59789"/>
    </ligand>
</feature>
<comment type="catalytic activity">
    <reaction evidence="14">
        <text>adenosine(37) in tRNA + 2 reduced [2Fe-2S]-[ferredoxin] + 2 S-adenosyl-L-methionine = 2-methyladenosine(37) in tRNA + 5'-deoxyadenosine + L-methionine + 2 oxidized [2Fe-2S]-[ferredoxin] + S-adenosyl-L-homocysteine</text>
        <dbReference type="Rhea" id="RHEA:43332"/>
        <dbReference type="Rhea" id="RHEA-COMP:10000"/>
        <dbReference type="Rhea" id="RHEA-COMP:10001"/>
        <dbReference type="Rhea" id="RHEA-COMP:10162"/>
        <dbReference type="Rhea" id="RHEA-COMP:10485"/>
        <dbReference type="ChEBI" id="CHEBI:17319"/>
        <dbReference type="ChEBI" id="CHEBI:33737"/>
        <dbReference type="ChEBI" id="CHEBI:33738"/>
        <dbReference type="ChEBI" id="CHEBI:57844"/>
        <dbReference type="ChEBI" id="CHEBI:57856"/>
        <dbReference type="ChEBI" id="CHEBI:59789"/>
        <dbReference type="ChEBI" id="CHEBI:74411"/>
        <dbReference type="ChEBI" id="CHEBI:74497"/>
        <dbReference type="EC" id="2.1.1.192"/>
    </reaction>
</comment>
<dbReference type="FunFam" id="3.20.20.70:FF:000008">
    <property type="entry name" value="Dual-specificity RNA methyltransferase RlmN"/>
    <property type="match status" value="1"/>
</dbReference>
<keyword evidence="5 14" id="KW-0698">rRNA processing</keyword>
<dbReference type="NCBIfam" id="TIGR00048">
    <property type="entry name" value="rRNA_mod_RlmN"/>
    <property type="match status" value="1"/>
</dbReference>
<dbReference type="GO" id="GO:0000049">
    <property type="term" value="F:tRNA binding"/>
    <property type="evidence" value="ECO:0007669"/>
    <property type="project" value="UniProtKB-UniRule"/>
</dbReference>
<proteinExistence type="inferred from homology"/>
<keyword evidence="4 14" id="KW-0963">Cytoplasm</keyword>
<keyword evidence="6 14" id="KW-0489">Methyltransferase</keyword>
<dbReference type="InterPro" id="IPR013785">
    <property type="entry name" value="Aldolase_TIM"/>
</dbReference>
<sequence>MRKSKLPTSSAKKVCAHAPVNLICLFALTPYGGGLGGGNKKLSDTVNKVNLLDFSHEGMKAYFTSIGEKPFRATQLIKWLHQMNVGSVDQMTNISKPLRQFLTENTVIRAPQIIMDQHSADGTHKWLLRLDDGNAIETVFIPEDDRGTLCVSSQVGCALDCTFCSTARQGFNRNLTTAEIIGQLWVAKRTLQADPGGARVISNVVMMGMGEPLLNFDNVANALMLMMDDNAYGLSKRRVTLSTSGVLPALARLADTMDVSLAVSLHAPNNEVRNQLVPLNRKYPIQELMAVCRQFLAKKTTERNHITWEYVMLEGINDKDEHAHQLVKLLKGIPSKINLIPFNPFPETRYKRSSNNRIHRFRDILAAAGYTVITRKTRGEDIDAACGQLAGQVNDKSRREIHFARIEQG</sequence>
<evidence type="ECO:0000256" key="4">
    <source>
        <dbReference type="ARBA" id="ARBA00022490"/>
    </source>
</evidence>
<dbReference type="PIRSF" id="PIRSF006004">
    <property type="entry name" value="CHP00048"/>
    <property type="match status" value="1"/>
</dbReference>
<evidence type="ECO:0000256" key="5">
    <source>
        <dbReference type="ARBA" id="ARBA00022552"/>
    </source>
</evidence>
<feature type="binding site" evidence="14">
    <location>
        <position position="161"/>
    </location>
    <ligand>
        <name>[4Fe-4S] cluster</name>
        <dbReference type="ChEBI" id="CHEBI:49883"/>
        <note>4Fe-4S-S-AdoMet</note>
    </ligand>
</feature>
<evidence type="ECO:0000313" key="17">
    <source>
        <dbReference type="Proteomes" id="UP000005317"/>
    </source>
</evidence>
<feature type="binding site" evidence="14">
    <location>
        <begin position="210"/>
        <end position="211"/>
    </location>
    <ligand>
        <name>S-adenosyl-L-methionine</name>
        <dbReference type="ChEBI" id="CHEBI:59789"/>
    </ligand>
</feature>
<evidence type="ECO:0000256" key="7">
    <source>
        <dbReference type="ARBA" id="ARBA00022679"/>
    </source>
</evidence>
<dbReference type="InterPro" id="IPR048641">
    <property type="entry name" value="RlmN_N"/>
</dbReference>
<comment type="function">
    <text evidence="14">Specifically methylates position 2 of adenine 2503 in 23S rRNA and position 2 of adenine 37 in tRNAs. m2A2503 modification seems to play a crucial role in the proofreading step occurring at the peptidyl transferase center and thus would serve to optimize ribosomal fidelity.</text>
</comment>
<evidence type="ECO:0000256" key="3">
    <source>
        <dbReference type="ARBA" id="ARBA00022485"/>
    </source>
</evidence>
<keyword evidence="7 14" id="KW-0808">Transferase</keyword>
<dbReference type="RefSeq" id="WP_002707413.1">
    <property type="nucleotide sequence ID" value="NZ_JH651384.1"/>
</dbReference>
<dbReference type="InterPro" id="IPR004383">
    <property type="entry name" value="rRNA_lsu_MTrfase_RlmN/Cfr"/>
</dbReference>
<keyword evidence="3 14" id="KW-0004">4Fe-4S</keyword>
<dbReference type="GO" id="GO:0005737">
    <property type="term" value="C:cytoplasm"/>
    <property type="evidence" value="ECO:0007669"/>
    <property type="project" value="UniProtKB-SubCell"/>
</dbReference>
<protein>
    <recommendedName>
        <fullName evidence="14">Dual-specificity RNA methyltransferase RlmN</fullName>
        <ecNumber evidence="14">2.1.1.192</ecNumber>
    </recommendedName>
    <alternativeName>
        <fullName evidence="14">23S rRNA (adenine(2503)-C(2))-methyltransferase</fullName>
    </alternativeName>
    <alternativeName>
        <fullName evidence="14">23S rRNA m2A2503 methyltransferase</fullName>
    </alternativeName>
    <alternativeName>
        <fullName evidence="14">Ribosomal RNA large subunit methyltransferase N</fullName>
    </alternativeName>
    <alternativeName>
        <fullName evidence="14">tRNA (adenine(37)-C(2))-methyltransferase</fullName>
    </alternativeName>
    <alternativeName>
        <fullName evidence="14">tRNA m2A37 methyltransferase</fullName>
    </alternativeName>
</protein>
<comment type="catalytic activity">
    <reaction evidence="14">
        <text>adenosine(2503) in 23S rRNA + 2 reduced [2Fe-2S]-[ferredoxin] + 2 S-adenosyl-L-methionine = 2-methyladenosine(2503) in 23S rRNA + 5'-deoxyadenosine + L-methionine + 2 oxidized [2Fe-2S]-[ferredoxin] + S-adenosyl-L-homocysteine</text>
        <dbReference type="Rhea" id="RHEA:42916"/>
        <dbReference type="Rhea" id="RHEA-COMP:10000"/>
        <dbReference type="Rhea" id="RHEA-COMP:10001"/>
        <dbReference type="Rhea" id="RHEA-COMP:10152"/>
        <dbReference type="Rhea" id="RHEA-COMP:10282"/>
        <dbReference type="ChEBI" id="CHEBI:17319"/>
        <dbReference type="ChEBI" id="CHEBI:33737"/>
        <dbReference type="ChEBI" id="CHEBI:33738"/>
        <dbReference type="ChEBI" id="CHEBI:57844"/>
        <dbReference type="ChEBI" id="CHEBI:57856"/>
        <dbReference type="ChEBI" id="CHEBI:59789"/>
        <dbReference type="ChEBI" id="CHEBI:74411"/>
        <dbReference type="ChEBI" id="CHEBI:74497"/>
        <dbReference type="EC" id="2.1.1.192"/>
    </reaction>
</comment>
<keyword evidence="9 14" id="KW-0819">tRNA processing</keyword>
<comment type="similarity">
    <text evidence="2 14">Belongs to the radical SAM superfamily. RlmN family.</text>
</comment>
<evidence type="ECO:0000256" key="12">
    <source>
        <dbReference type="ARBA" id="ARBA00023014"/>
    </source>
</evidence>
<accession>A0A656HBF1</accession>
<dbReference type="GO" id="GO:0002935">
    <property type="term" value="F:tRNA (adenine(37)-C2)-methyltransferase activity"/>
    <property type="evidence" value="ECO:0007669"/>
    <property type="project" value="UniProtKB-UniRule"/>
</dbReference>
<feature type="domain" description="Radical SAM core" evidence="15">
    <location>
        <begin position="143"/>
        <end position="381"/>
    </location>
</feature>
<dbReference type="Proteomes" id="UP000005317">
    <property type="component" value="Unassembled WGS sequence"/>
</dbReference>
<name>A0A656HBF1_THINJ</name>
<keyword evidence="17" id="KW-1185">Reference proteome</keyword>
<dbReference type="PANTHER" id="PTHR30544:SF5">
    <property type="entry name" value="RADICAL SAM CORE DOMAIN-CONTAINING PROTEIN"/>
    <property type="match status" value="1"/>
</dbReference>
<dbReference type="GO" id="GO:0046872">
    <property type="term" value="F:metal ion binding"/>
    <property type="evidence" value="ECO:0007669"/>
    <property type="project" value="UniProtKB-KW"/>
</dbReference>
<comment type="subcellular location">
    <subcellularLocation>
        <location evidence="1 14">Cytoplasm</location>
    </subcellularLocation>
</comment>
<organism evidence="16 17">
    <name type="scientific">Thiothrix nivea (strain ATCC 35100 / DSM 5205 / JP2)</name>
    <dbReference type="NCBI Taxonomy" id="870187"/>
    <lineage>
        <taxon>Bacteria</taxon>
        <taxon>Pseudomonadati</taxon>
        <taxon>Pseudomonadota</taxon>
        <taxon>Gammaproteobacteria</taxon>
        <taxon>Thiotrichales</taxon>
        <taxon>Thiotrichaceae</taxon>
        <taxon>Thiothrix</taxon>
    </lineage>
</organism>
<feature type="binding site" evidence="14">
    <location>
        <begin position="264"/>
        <end position="266"/>
    </location>
    <ligand>
        <name>S-adenosyl-L-methionine</name>
        <dbReference type="ChEBI" id="CHEBI:59789"/>
    </ligand>
</feature>
<feature type="binding site" evidence="14">
    <location>
        <position position="343"/>
    </location>
    <ligand>
        <name>S-adenosyl-L-methionine</name>
        <dbReference type="ChEBI" id="CHEBI:59789"/>
    </ligand>
</feature>
<dbReference type="InterPro" id="IPR058240">
    <property type="entry name" value="rSAM_sf"/>
</dbReference>
<evidence type="ECO:0000256" key="2">
    <source>
        <dbReference type="ARBA" id="ARBA00007544"/>
    </source>
</evidence>
<keyword evidence="10 14" id="KW-0479">Metal-binding</keyword>
<comment type="cofactor">
    <cofactor evidence="14">
        <name>[4Fe-4S] cluster</name>
        <dbReference type="ChEBI" id="CHEBI:49883"/>
    </cofactor>
    <text evidence="14">Binds 1 [4Fe-4S] cluster. The cluster is coordinated with 3 cysteines and an exchangeable S-adenosyl-L-methionine.</text>
</comment>
<feature type="binding site" evidence="14">
    <location>
        <position position="164"/>
    </location>
    <ligand>
        <name>[4Fe-4S] cluster</name>
        <dbReference type="ChEBI" id="CHEBI:49883"/>
        <note>4Fe-4S-S-AdoMet</note>
    </ligand>
</feature>
<dbReference type="InterPro" id="IPR007197">
    <property type="entry name" value="rSAM"/>
</dbReference>
<keyword evidence="11 14" id="KW-0408">Iron</keyword>
<dbReference type="InterPro" id="IPR027492">
    <property type="entry name" value="RNA_MTrfase_RlmN"/>
</dbReference>
<gene>
    <name evidence="14" type="primary">rlmN</name>
    <name evidence="16" type="ORF">Thini_0834</name>
</gene>
<dbReference type="GO" id="GO:0051539">
    <property type="term" value="F:4 iron, 4 sulfur cluster binding"/>
    <property type="evidence" value="ECO:0007669"/>
    <property type="project" value="UniProtKB-UniRule"/>
</dbReference>
<evidence type="ECO:0000256" key="11">
    <source>
        <dbReference type="ARBA" id="ARBA00023004"/>
    </source>
</evidence>
<evidence type="ECO:0000256" key="9">
    <source>
        <dbReference type="ARBA" id="ARBA00022694"/>
    </source>
</evidence>
<dbReference type="HAMAP" id="MF_01849">
    <property type="entry name" value="RNA_methyltr_RlmN"/>
    <property type="match status" value="1"/>
</dbReference>
<evidence type="ECO:0000256" key="13">
    <source>
        <dbReference type="ARBA" id="ARBA00023157"/>
    </source>
</evidence>
<dbReference type="Gene3D" id="1.10.150.530">
    <property type="match status" value="1"/>
</dbReference>